<comment type="caution">
    <text evidence="1">The sequence shown here is derived from an EMBL/GenBank/DDBJ whole genome shotgun (WGS) entry which is preliminary data.</text>
</comment>
<dbReference type="RefSeq" id="WP_354088697.1">
    <property type="nucleotide sequence ID" value="NZ_JBEPTF010000002.1"/>
</dbReference>
<evidence type="ECO:0000313" key="2">
    <source>
        <dbReference type="Proteomes" id="UP001549313"/>
    </source>
</evidence>
<dbReference type="Proteomes" id="UP001549313">
    <property type="component" value="Unassembled WGS sequence"/>
</dbReference>
<keyword evidence="2" id="KW-1185">Reference proteome</keyword>
<reference evidence="1 2" key="1">
    <citation type="submission" date="2024-06" db="EMBL/GenBank/DDBJ databases">
        <title>Sorghum-associated microbial communities from plants grown in Nebraska, USA.</title>
        <authorList>
            <person name="Schachtman D."/>
        </authorList>
    </citation>
    <scope>NUCLEOTIDE SEQUENCE [LARGE SCALE GENOMIC DNA]</scope>
    <source>
        <strain evidence="1 2">2814</strain>
    </source>
</reference>
<protein>
    <recommendedName>
        <fullName evidence="3">Bacteriophage tail tape measure N-terminal domain-containing protein</fullName>
    </recommendedName>
</protein>
<name>A0ABV2RCT2_9CAUL</name>
<organism evidence="1 2">
    <name type="scientific">Brevundimonas faecalis</name>
    <dbReference type="NCBI Taxonomy" id="947378"/>
    <lineage>
        <taxon>Bacteria</taxon>
        <taxon>Pseudomonadati</taxon>
        <taxon>Pseudomonadota</taxon>
        <taxon>Alphaproteobacteria</taxon>
        <taxon>Caulobacterales</taxon>
        <taxon>Caulobacteraceae</taxon>
        <taxon>Brevundimonas</taxon>
    </lineage>
</organism>
<gene>
    <name evidence="1" type="ORF">ABIE19_001672</name>
</gene>
<sequence length="737" mass="76690">MADIAELSVRISSEETLLAAERVKDLSAVVRLASAGIDRMARAARGMGDAMAKSLASIDESVKRLLELQQVQMDAAEAALDPAIVDALVNSAEIGVDAFSQIIGKAKEAGMSTGEALALTGRVALAEFAPLAPMLGAIGVAAVASFVSLSAVTRAAGKEIGDLTAGMGLSEEQLKRLKDQGISTTTTMGDVFRGVGETIKEVFFAAFGEQIAWLAGVWGGFLTFVAESMSRNVKFVVGSFLGAFYVIKDVWMALPGVIGDALITAANVSIKFLQNFINKYVDEINAIIRFVGGIASKVPALRAFVVNEIEPSNIDPIHNPFAGSVRDFPNVIANSWSRGMQDAANLVEGILKRFLDNIRSAGEERIEKGVVGVRGRIPGRDGQNVPGIMRDGSSIPDAEGRALASTTEVTARVQAGAAATANGPVEVLEPRQDAVLRPLTTQLPHALKPLQRISNEWKEIDRHAQAAARSMSSVFGKNGKAMGDLLTQMTRYRSQMADINLQESENQITEEQANKSRAELQIQSYGDMAAAARGFFKEGSDGYQALLAIEQAYRAFQMAQSLQAMAQGWMETGASVAQSGTKGAASMAAGAAKMFEFLGPFGFPLVAAMVALLAGIGLKGGKSGGGGAGAGAGAGGGGAGAPANDNGGNAEASTAAVRAYDARDAQSRDQAAGAVASKIDVRVSADREGLNAYVVGAAQREAANVAAPMAAAAAAGAKRDVFQTMNDRQAGNRKVSV</sequence>
<accession>A0ABV2RCT2</accession>
<evidence type="ECO:0008006" key="3">
    <source>
        <dbReference type="Google" id="ProtNLM"/>
    </source>
</evidence>
<proteinExistence type="predicted"/>
<dbReference type="EMBL" id="JBEPTF010000002">
    <property type="protein sequence ID" value="MET4683742.1"/>
    <property type="molecule type" value="Genomic_DNA"/>
</dbReference>
<evidence type="ECO:0000313" key="1">
    <source>
        <dbReference type="EMBL" id="MET4683742.1"/>
    </source>
</evidence>